<proteinExistence type="predicted"/>
<sequence length="36" mass="4110">ALEFVSKAEKPQNMVTVKGKEYSEDTVHLALKQYVK</sequence>
<feature type="non-terminal residue" evidence="1">
    <location>
        <position position="1"/>
    </location>
</feature>
<accession>X0YXW7</accession>
<comment type="caution">
    <text evidence="1">The sequence shown here is derived from an EMBL/GenBank/DDBJ whole genome shotgun (WGS) entry which is preliminary data.</text>
</comment>
<protein>
    <submittedName>
        <fullName evidence="1">Uncharacterized protein</fullName>
    </submittedName>
</protein>
<name>X0YXW7_9ZZZZ</name>
<dbReference type="EMBL" id="BARS01051070">
    <property type="protein sequence ID" value="GAG53108.1"/>
    <property type="molecule type" value="Genomic_DNA"/>
</dbReference>
<organism evidence="1">
    <name type="scientific">marine sediment metagenome</name>
    <dbReference type="NCBI Taxonomy" id="412755"/>
    <lineage>
        <taxon>unclassified sequences</taxon>
        <taxon>metagenomes</taxon>
        <taxon>ecological metagenomes</taxon>
    </lineage>
</organism>
<dbReference type="AlphaFoldDB" id="X0YXW7"/>
<evidence type="ECO:0000313" key="1">
    <source>
        <dbReference type="EMBL" id="GAG53108.1"/>
    </source>
</evidence>
<gene>
    <name evidence="1" type="ORF">S01H1_76129</name>
</gene>
<reference evidence="1" key="1">
    <citation type="journal article" date="2014" name="Front. Microbiol.">
        <title>High frequency of phylogenetically diverse reductive dehalogenase-homologous genes in deep subseafloor sedimentary metagenomes.</title>
        <authorList>
            <person name="Kawai M."/>
            <person name="Futagami T."/>
            <person name="Toyoda A."/>
            <person name="Takaki Y."/>
            <person name="Nishi S."/>
            <person name="Hori S."/>
            <person name="Arai W."/>
            <person name="Tsubouchi T."/>
            <person name="Morono Y."/>
            <person name="Uchiyama I."/>
            <person name="Ito T."/>
            <person name="Fujiyama A."/>
            <person name="Inagaki F."/>
            <person name="Takami H."/>
        </authorList>
    </citation>
    <scope>NUCLEOTIDE SEQUENCE</scope>
    <source>
        <strain evidence="1">Expedition CK06-06</strain>
    </source>
</reference>